<reference evidence="2" key="2">
    <citation type="journal article" date="2021" name="J Anim Sci Technol">
        <title>Complete genome sequence of Paenibacillus konkukensis sp. nov. SK3146 as a potential probiotic strain.</title>
        <authorList>
            <person name="Jung H.I."/>
            <person name="Park S."/>
            <person name="Niu K.M."/>
            <person name="Lee S.W."/>
            <person name="Kothari D."/>
            <person name="Yi K.J."/>
            <person name="Kim S.K."/>
        </authorList>
    </citation>
    <scope>NUCLEOTIDE SEQUENCE</scope>
    <source>
        <strain evidence="2">SK3146</strain>
    </source>
</reference>
<gene>
    <name evidence="2" type="ORF">SK3146_00793</name>
</gene>
<name>A0ABY4RJY0_9BACL</name>
<protein>
    <recommendedName>
        <fullName evidence="1">Cyclic-phosphate processing Receiver domain-containing protein</fullName>
    </recommendedName>
</protein>
<dbReference type="InterPro" id="IPR046909">
    <property type="entry name" value="cREC_REC"/>
</dbReference>
<evidence type="ECO:0000259" key="1">
    <source>
        <dbReference type="Pfam" id="PF20274"/>
    </source>
</evidence>
<dbReference type="Pfam" id="PF20274">
    <property type="entry name" value="cREC_REC"/>
    <property type="match status" value="1"/>
</dbReference>
<feature type="domain" description="Cyclic-phosphate processing Receiver" evidence="1">
    <location>
        <begin position="31"/>
        <end position="114"/>
    </location>
</feature>
<proteinExistence type="predicted"/>
<reference evidence="2" key="1">
    <citation type="submission" date="2018-02" db="EMBL/GenBank/DDBJ databases">
        <authorList>
            <person name="Kim S.-K."/>
            <person name="Jung H.-I."/>
            <person name="Lee S.-W."/>
        </authorList>
    </citation>
    <scope>NUCLEOTIDE SEQUENCE</scope>
    <source>
        <strain evidence="2">SK3146</strain>
    </source>
</reference>
<dbReference type="Proteomes" id="UP001057134">
    <property type="component" value="Chromosome"/>
</dbReference>
<organism evidence="2 3">
    <name type="scientific">Paenibacillus konkukensis</name>
    <dbReference type="NCBI Taxonomy" id="2020716"/>
    <lineage>
        <taxon>Bacteria</taxon>
        <taxon>Bacillati</taxon>
        <taxon>Bacillota</taxon>
        <taxon>Bacilli</taxon>
        <taxon>Bacillales</taxon>
        <taxon>Paenibacillaceae</taxon>
        <taxon>Paenibacillus</taxon>
    </lineage>
</organism>
<evidence type="ECO:0000313" key="2">
    <source>
        <dbReference type="EMBL" id="UQZ81637.1"/>
    </source>
</evidence>
<dbReference type="EMBL" id="CP027059">
    <property type="protein sequence ID" value="UQZ81637.1"/>
    <property type="molecule type" value="Genomic_DNA"/>
</dbReference>
<evidence type="ECO:0000313" key="3">
    <source>
        <dbReference type="Proteomes" id="UP001057134"/>
    </source>
</evidence>
<keyword evidence="3" id="KW-1185">Reference proteome</keyword>
<sequence length="140" mass="15776">MPESCAGGASDLLRSSRINLFFHGRSVVTIIHVFLDDMRACPKGFVSARTAEECKLLLEDGEVDVLSLDFDLGWDQPTGMDVVLFMIAKQCYPREIYLHSSSISGRRSMYELLYQSVPEGVKLSRGPVPYERLHYIADRS</sequence>
<accession>A0ABY4RJY0</accession>